<dbReference type="OrthoDB" id="9797527at2"/>
<dbReference type="PANTHER" id="PTHR43175:SF3">
    <property type="entry name" value="CARBON DISULFIDE HYDROLASE"/>
    <property type="match status" value="1"/>
</dbReference>
<accession>A0A1B1SCZ6</accession>
<dbReference type="AlphaFoldDB" id="A0A1B1SCZ6"/>
<evidence type="ECO:0000313" key="5">
    <source>
        <dbReference type="EMBL" id="ANU64698.1"/>
    </source>
</evidence>
<dbReference type="RefSeq" id="WP_068961975.1">
    <property type="nucleotide sequence ID" value="NZ_CAJTAP010000025.1"/>
</dbReference>
<dbReference type="KEGG" id="pary:A4V02_01820"/>
<evidence type="ECO:0000256" key="2">
    <source>
        <dbReference type="ARBA" id="ARBA00022723"/>
    </source>
</evidence>
<sequence>MIEEMLRHNAQFIQEDGARRFATSKYPDKGIAIVTCMDTRLVELLPAALGIRGGDVKMIKNAGGTITNPFDSTMRSLLVAVYELGVTEIMVIAHTDCGVQGMNPHHMLDAMRSRGVDDEHISLMKHCGIDLEAWLHGFDDTELAVRETVDLIRNHPLMAADVTVGGYIINTDTGALTPICRASSAR</sequence>
<evidence type="ECO:0000256" key="4">
    <source>
        <dbReference type="PIRSR" id="PIRSR601765-1"/>
    </source>
</evidence>
<comment type="similarity">
    <text evidence="1">Belongs to the beta-class carbonic anhydrase family.</text>
</comment>
<name>A0A1B1SCZ6_9BACT</name>
<dbReference type="GO" id="GO:0008270">
    <property type="term" value="F:zinc ion binding"/>
    <property type="evidence" value="ECO:0007669"/>
    <property type="project" value="InterPro"/>
</dbReference>
<dbReference type="GeneID" id="65535576"/>
<feature type="binding site" evidence="4">
    <location>
        <position position="97"/>
    </location>
    <ligand>
        <name>Zn(2+)</name>
        <dbReference type="ChEBI" id="CHEBI:29105"/>
    </ligand>
</feature>
<feature type="binding site" evidence="4">
    <location>
        <position position="36"/>
    </location>
    <ligand>
        <name>Zn(2+)</name>
        <dbReference type="ChEBI" id="CHEBI:29105"/>
    </ligand>
</feature>
<dbReference type="SMART" id="SM00947">
    <property type="entry name" value="Pro_CA"/>
    <property type="match status" value="1"/>
</dbReference>
<proteinExistence type="inferred from homology"/>
<dbReference type="Proteomes" id="UP000186351">
    <property type="component" value="Chromosome"/>
</dbReference>
<dbReference type="GO" id="GO:0004089">
    <property type="term" value="F:carbonate dehydratase activity"/>
    <property type="evidence" value="ECO:0007669"/>
    <property type="project" value="InterPro"/>
</dbReference>
<dbReference type="STRING" id="1796646.A4V02_01820"/>
<evidence type="ECO:0000256" key="3">
    <source>
        <dbReference type="ARBA" id="ARBA00022833"/>
    </source>
</evidence>
<accession>A0A1Z2XKN7</accession>
<dbReference type="InterPro" id="IPR001765">
    <property type="entry name" value="Carbonic_anhydrase"/>
</dbReference>
<dbReference type="EMBL" id="CP015402">
    <property type="protein sequence ID" value="ANU64698.1"/>
    <property type="molecule type" value="Genomic_DNA"/>
</dbReference>
<evidence type="ECO:0000256" key="1">
    <source>
        <dbReference type="ARBA" id="ARBA00006217"/>
    </source>
</evidence>
<gene>
    <name evidence="5" type="ORF">A4V02_01820</name>
</gene>
<reference evidence="6" key="1">
    <citation type="submission" date="2016-04" db="EMBL/GenBank/DDBJ databases">
        <title>Complete Genome Sequences of Twelve Strains of a Stable Defined Moderately Diverse Mouse Microbiota 2 (sDMDMm2).</title>
        <authorList>
            <person name="Uchimura Y."/>
            <person name="Wyss M."/>
            <person name="Brugiroux S."/>
            <person name="Limenitakis J.P."/>
            <person name="Stecher B."/>
            <person name="McCoy K.D."/>
            <person name="Macpherson A.J."/>
        </authorList>
    </citation>
    <scope>NUCLEOTIDE SEQUENCE [LARGE SCALE GENOMIC DNA]</scope>
    <source>
        <strain evidence="6">YL27</strain>
    </source>
</reference>
<feature type="binding site" evidence="4">
    <location>
        <position position="38"/>
    </location>
    <ligand>
        <name>Zn(2+)</name>
        <dbReference type="ChEBI" id="CHEBI:29105"/>
    </ligand>
</feature>
<dbReference type="InterPro" id="IPR036874">
    <property type="entry name" value="Carbonic_anhydrase_sf"/>
</dbReference>
<keyword evidence="2 4" id="KW-0479">Metal-binding</keyword>
<dbReference type="Gene3D" id="3.40.1050.10">
    <property type="entry name" value="Carbonic anhydrase"/>
    <property type="match status" value="1"/>
</dbReference>
<dbReference type="SUPFAM" id="SSF53056">
    <property type="entry name" value="beta-carbonic anhydrase, cab"/>
    <property type="match status" value="1"/>
</dbReference>
<dbReference type="PANTHER" id="PTHR43175">
    <property type="entry name" value="CARBONIC ANHYDRASE"/>
    <property type="match status" value="1"/>
</dbReference>
<feature type="binding site" evidence="4">
    <location>
        <position position="94"/>
    </location>
    <ligand>
        <name>Zn(2+)</name>
        <dbReference type="ChEBI" id="CHEBI:29105"/>
    </ligand>
</feature>
<evidence type="ECO:0000313" key="6">
    <source>
        <dbReference type="Proteomes" id="UP000186351"/>
    </source>
</evidence>
<keyword evidence="3 4" id="KW-0862">Zinc</keyword>
<keyword evidence="6" id="KW-1185">Reference proteome</keyword>
<protein>
    <submittedName>
        <fullName evidence="5">Carbonate dehydratase</fullName>
    </submittedName>
</protein>
<dbReference type="Pfam" id="PF00484">
    <property type="entry name" value="Pro_CA"/>
    <property type="match status" value="1"/>
</dbReference>
<dbReference type="CDD" id="cd03379">
    <property type="entry name" value="beta_CA_cladeD"/>
    <property type="match status" value="1"/>
</dbReference>
<comment type="cofactor">
    <cofactor evidence="4">
        <name>Zn(2+)</name>
        <dbReference type="ChEBI" id="CHEBI:29105"/>
    </cofactor>
    <text evidence="4">Binds 1 zinc ion per subunit.</text>
</comment>
<organism evidence="5 6">
    <name type="scientific">Muribaculum intestinale</name>
    <dbReference type="NCBI Taxonomy" id="1796646"/>
    <lineage>
        <taxon>Bacteria</taxon>
        <taxon>Pseudomonadati</taxon>
        <taxon>Bacteroidota</taxon>
        <taxon>Bacteroidia</taxon>
        <taxon>Bacteroidales</taxon>
        <taxon>Muribaculaceae</taxon>
        <taxon>Muribaculum</taxon>
    </lineage>
</organism>